<protein>
    <submittedName>
        <fullName evidence="2">Uncharacterized protein</fullName>
    </submittedName>
</protein>
<keyword evidence="1" id="KW-0812">Transmembrane</keyword>
<evidence type="ECO:0000256" key="1">
    <source>
        <dbReference type="SAM" id="Phobius"/>
    </source>
</evidence>
<proteinExistence type="predicted"/>
<accession>A0A9D1RSK4</accession>
<reference evidence="2" key="2">
    <citation type="submission" date="2021-04" db="EMBL/GenBank/DDBJ databases">
        <authorList>
            <person name="Gilroy R."/>
        </authorList>
    </citation>
    <scope>NUCLEOTIDE SEQUENCE</scope>
    <source>
        <strain evidence="2">ChiGjej6B6-1540</strain>
    </source>
</reference>
<feature type="transmembrane region" description="Helical" evidence="1">
    <location>
        <begin position="31"/>
        <end position="48"/>
    </location>
</feature>
<sequence length="74" mass="7708">MLTAIAIVVGVLILLVLMFIGLPLVALVCGVLPTILTVVGVCFLIGALMRRPFTLENFLPAAAALGAAFLLNLM</sequence>
<reference evidence="2" key="1">
    <citation type="journal article" date="2021" name="PeerJ">
        <title>Extensive microbial diversity within the chicken gut microbiome revealed by metagenomics and culture.</title>
        <authorList>
            <person name="Gilroy R."/>
            <person name="Ravi A."/>
            <person name="Getino M."/>
            <person name="Pursley I."/>
            <person name="Horton D.L."/>
            <person name="Alikhan N.F."/>
            <person name="Baker D."/>
            <person name="Gharbi K."/>
            <person name="Hall N."/>
            <person name="Watson M."/>
            <person name="Adriaenssens E.M."/>
            <person name="Foster-Nyarko E."/>
            <person name="Jarju S."/>
            <person name="Secka A."/>
            <person name="Antonio M."/>
            <person name="Oren A."/>
            <person name="Chaudhuri R.R."/>
            <person name="La Ragione R."/>
            <person name="Hildebrand F."/>
            <person name="Pallen M.J."/>
        </authorList>
    </citation>
    <scope>NUCLEOTIDE SEQUENCE</scope>
    <source>
        <strain evidence="2">ChiGjej6B6-1540</strain>
    </source>
</reference>
<organism evidence="2 3">
    <name type="scientific">Candidatus Flavonifractor merdipullorum</name>
    <dbReference type="NCBI Taxonomy" id="2838590"/>
    <lineage>
        <taxon>Bacteria</taxon>
        <taxon>Bacillati</taxon>
        <taxon>Bacillota</taxon>
        <taxon>Clostridia</taxon>
        <taxon>Eubacteriales</taxon>
        <taxon>Oscillospiraceae</taxon>
        <taxon>Flavonifractor</taxon>
    </lineage>
</organism>
<feature type="transmembrane region" description="Helical" evidence="1">
    <location>
        <begin position="5"/>
        <end position="25"/>
    </location>
</feature>
<dbReference type="EMBL" id="DXGA01000010">
    <property type="protein sequence ID" value="HIW93002.1"/>
    <property type="molecule type" value="Genomic_DNA"/>
</dbReference>
<dbReference type="Proteomes" id="UP000824192">
    <property type="component" value="Unassembled WGS sequence"/>
</dbReference>
<name>A0A9D1RSK4_9FIRM</name>
<keyword evidence="1" id="KW-0472">Membrane</keyword>
<evidence type="ECO:0000313" key="3">
    <source>
        <dbReference type="Proteomes" id="UP000824192"/>
    </source>
</evidence>
<dbReference type="AlphaFoldDB" id="A0A9D1RSK4"/>
<comment type="caution">
    <text evidence="2">The sequence shown here is derived from an EMBL/GenBank/DDBJ whole genome shotgun (WGS) entry which is preliminary data.</text>
</comment>
<gene>
    <name evidence="2" type="ORF">H9868_00520</name>
</gene>
<evidence type="ECO:0000313" key="2">
    <source>
        <dbReference type="EMBL" id="HIW93002.1"/>
    </source>
</evidence>
<keyword evidence="1" id="KW-1133">Transmembrane helix</keyword>